<accession>A0A835IHT3</accession>
<keyword evidence="8" id="KW-0350">Heme biosynthesis</keyword>
<dbReference type="InterPro" id="IPR016135">
    <property type="entry name" value="UBQ-conjugating_enzyme/RWD"/>
</dbReference>
<comment type="caution">
    <text evidence="12">The sequence shown here is derived from an EMBL/GenBank/DDBJ whole genome shotgun (WGS) entry which is preliminary data.</text>
</comment>
<evidence type="ECO:0000256" key="9">
    <source>
        <dbReference type="ARBA" id="ARBA00023136"/>
    </source>
</evidence>
<comment type="catalytic activity">
    <reaction evidence="11">
        <text>Fe(II)-heme o + 2 A + H2O = Fe(II)-heme a + 2 AH2</text>
        <dbReference type="Rhea" id="RHEA:63388"/>
        <dbReference type="ChEBI" id="CHEBI:13193"/>
        <dbReference type="ChEBI" id="CHEBI:15377"/>
        <dbReference type="ChEBI" id="CHEBI:17499"/>
        <dbReference type="ChEBI" id="CHEBI:60530"/>
        <dbReference type="ChEBI" id="CHEBI:61715"/>
        <dbReference type="EC" id="1.17.99.9"/>
    </reaction>
    <physiologicalReaction direction="left-to-right" evidence="11">
        <dbReference type="Rhea" id="RHEA:63389"/>
    </physiologicalReaction>
</comment>
<gene>
    <name evidence="12" type="ORF">IFM89_031709</name>
</gene>
<evidence type="ECO:0000313" key="12">
    <source>
        <dbReference type="EMBL" id="KAF9616692.1"/>
    </source>
</evidence>
<keyword evidence="4" id="KW-0479">Metal-binding</keyword>
<protein>
    <submittedName>
        <fullName evidence="12">Uncharacterized protein</fullName>
    </submittedName>
</protein>
<evidence type="ECO:0000256" key="8">
    <source>
        <dbReference type="ARBA" id="ARBA00023133"/>
    </source>
</evidence>
<evidence type="ECO:0000313" key="13">
    <source>
        <dbReference type="Proteomes" id="UP000631114"/>
    </source>
</evidence>
<evidence type="ECO:0000256" key="1">
    <source>
        <dbReference type="ARBA" id="ARBA00001970"/>
    </source>
</evidence>
<keyword evidence="13" id="KW-1185">Reference proteome</keyword>
<keyword evidence="3" id="KW-0812">Transmembrane</keyword>
<evidence type="ECO:0000256" key="4">
    <source>
        <dbReference type="ARBA" id="ARBA00022723"/>
    </source>
</evidence>
<dbReference type="PANTHER" id="PTHR23289">
    <property type="entry name" value="CYTOCHROME C OXIDASE ASSEMBLY PROTEIN COX15"/>
    <property type="match status" value="1"/>
</dbReference>
<keyword evidence="5" id="KW-1133">Transmembrane helix</keyword>
<proteinExistence type="predicted"/>
<evidence type="ECO:0000256" key="3">
    <source>
        <dbReference type="ARBA" id="ARBA00022692"/>
    </source>
</evidence>
<dbReference type="GO" id="GO:0006784">
    <property type="term" value="P:heme A biosynthetic process"/>
    <property type="evidence" value="ECO:0007669"/>
    <property type="project" value="InterPro"/>
</dbReference>
<evidence type="ECO:0000256" key="10">
    <source>
        <dbReference type="ARBA" id="ARBA00044501"/>
    </source>
</evidence>
<comment type="pathway">
    <text evidence="10">Porphyrin-containing compound metabolism; heme A biosynthesis; heme A from heme O: step 1/1.</text>
</comment>
<evidence type="ECO:0000256" key="6">
    <source>
        <dbReference type="ARBA" id="ARBA00023002"/>
    </source>
</evidence>
<comment type="cofactor">
    <cofactor evidence="1">
        <name>heme b</name>
        <dbReference type="ChEBI" id="CHEBI:60344"/>
    </cofactor>
</comment>
<evidence type="ECO:0000256" key="2">
    <source>
        <dbReference type="ARBA" id="ARBA00004141"/>
    </source>
</evidence>
<dbReference type="InterPro" id="IPR023754">
    <property type="entry name" value="HemeA_Synthase_type2"/>
</dbReference>
<dbReference type="InterPro" id="IPR003780">
    <property type="entry name" value="COX15/CtaA_fam"/>
</dbReference>
<dbReference type="AlphaFoldDB" id="A0A835IHT3"/>
<dbReference type="OrthoDB" id="1726137at2759"/>
<dbReference type="GO" id="GO:0005743">
    <property type="term" value="C:mitochondrial inner membrane"/>
    <property type="evidence" value="ECO:0007669"/>
    <property type="project" value="TreeGrafter"/>
</dbReference>
<evidence type="ECO:0000256" key="5">
    <source>
        <dbReference type="ARBA" id="ARBA00022989"/>
    </source>
</evidence>
<dbReference type="GO" id="GO:0046872">
    <property type="term" value="F:metal ion binding"/>
    <property type="evidence" value="ECO:0007669"/>
    <property type="project" value="UniProtKB-KW"/>
</dbReference>
<evidence type="ECO:0000256" key="11">
    <source>
        <dbReference type="ARBA" id="ARBA00048044"/>
    </source>
</evidence>
<keyword evidence="7" id="KW-0408">Iron</keyword>
<dbReference type="Proteomes" id="UP000631114">
    <property type="component" value="Unassembled WGS sequence"/>
</dbReference>
<dbReference type="PANTHER" id="PTHR23289:SF2">
    <property type="entry name" value="CYTOCHROME C OXIDASE ASSEMBLY PROTEIN COX15 HOMOLOG"/>
    <property type="match status" value="1"/>
</dbReference>
<dbReference type="GO" id="GO:0120547">
    <property type="term" value="F:heme A synthase activity"/>
    <property type="evidence" value="ECO:0007669"/>
    <property type="project" value="UniProtKB-EC"/>
</dbReference>
<keyword evidence="9" id="KW-0472">Membrane</keyword>
<dbReference type="Gene3D" id="3.10.110.10">
    <property type="entry name" value="Ubiquitin Conjugating Enzyme"/>
    <property type="match status" value="1"/>
</dbReference>
<dbReference type="EMBL" id="JADFTS010000003">
    <property type="protein sequence ID" value="KAF9616692.1"/>
    <property type="molecule type" value="Genomic_DNA"/>
</dbReference>
<name>A0A835IHT3_9MAGN</name>
<keyword evidence="6" id="KW-0560">Oxidoreductase</keyword>
<sequence length="223" mass="24587">MLSPSGCYTLTIDAGFASAAIFVSVYEERMDLLRAVIIGTPSTPYHDGVCSLRSRLSLLRVGKVKAVFECERFFSSKSSTSFCTWRSTLYGHRSLNKGFPSRSSRNISTMATISSSSKEGSKMLITAGSHTQKLVGIWIFGSAAWPRETPYRLAAHLISAFAIYCGLLWTGLSVVRPEPPADSMAWVRGAAKLQRLVVLKALQRLVLLKGCRRLWVKTCKCIP</sequence>
<evidence type="ECO:0000256" key="7">
    <source>
        <dbReference type="ARBA" id="ARBA00023004"/>
    </source>
</evidence>
<dbReference type="GO" id="GO:0016653">
    <property type="term" value="F:oxidoreductase activity, acting on NAD(P)H, heme protein as acceptor"/>
    <property type="evidence" value="ECO:0007669"/>
    <property type="project" value="TreeGrafter"/>
</dbReference>
<reference evidence="12 13" key="1">
    <citation type="submission" date="2020-10" db="EMBL/GenBank/DDBJ databases">
        <title>The Coptis chinensis genome and diversification of protoberbering-type alkaloids.</title>
        <authorList>
            <person name="Wang B."/>
            <person name="Shu S."/>
            <person name="Song C."/>
            <person name="Liu Y."/>
        </authorList>
    </citation>
    <scope>NUCLEOTIDE SEQUENCE [LARGE SCALE GENOMIC DNA]</scope>
    <source>
        <strain evidence="12">HL-2020</strain>
        <tissue evidence="12">Leaf</tissue>
    </source>
</reference>
<organism evidence="12 13">
    <name type="scientific">Coptis chinensis</name>
    <dbReference type="NCBI Taxonomy" id="261450"/>
    <lineage>
        <taxon>Eukaryota</taxon>
        <taxon>Viridiplantae</taxon>
        <taxon>Streptophyta</taxon>
        <taxon>Embryophyta</taxon>
        <taxon>Tracheophyta</taxon>
        <taxon>Spermatophyta</taxon>
        <taxon>Magnoliopsida</taxon>
        <taxon>Ranunculales</taxon>
        <taxon>Ranunculaceae</taxon>
        <taxon>Coptidoideae</taxon>
        <taxon>Coptis</taxon>
    </lineage>
</organism>
<comment type="subcellular location">
    <subcellularLocation>
        <location evidence="2">Membrane</location>
        <topology evidence="2">Multi-pass membrane protein</topology>
    </subcellularLocation>
</comment>
<dbReference type="Pfam" id="PF02628">
    <property type="entry name" value="COX15-CtaA"/>
    <property type="match status" value="1"/>
</dbReference>